<evidence type="ECO:0000256" key="3">
    <source>
        <dbReference type="ARBA" id="ARBA00023242"/>
    </source>
</evidence>
<dbReference type="CDD" id="cd22398">
    <property type="entry name" value="KH-I_FUBP_rpt3"/>
    <property type="match status" value="1"/>
</dbReference>
<feature type="domain" description="K Homology" evidence="5">
    <location>
        <begin position="80"/>
        <end position="152"/>
    </location>
</feature>
<dbReference type="InterPro" id="IPR004088">
    <property type="entry name" value="KH_dom_type_1"/>
</dbReference>
<evidence type="ECO:0000256" key="2">
    <source>
        <dbReference type="ARBA" id="ARBA00022737"/>
    </source>
</evidence>
<dbReference type="InterPro" id="IPR015096">
    <property type="entry name" value="FUBP_C"/>
</dbReference>
<proteinExistence type="predicted"/>
<accession>A0A443RBH7</accession>
<keyword evidence="7" id="KW-1185">Reference proteome</keyword>
<evidence type="ECO:0000256" key="4">
    <source>
        <dbReference type="PROSITE-ProRule" id="PRU00117"/>
    </source>
</evidence>
<sequence length="450" mass="49075">MASEEPFSNAAFKNAVEKARQLAAKLTQQATGKRPLDECETPDPKKVDPFGAQLAALKQQSGATTFKPDMVYLNGIVVNGEKTLDMMIPGSKVGFIIGKGGEMIRNLQERACVKMTVIQQSAEVTEHQKQLRIVGEPSKVDYAKELVNDLLTEKELEFMRLKGKAKETFTNDYGTSRGGVVEVPVPPQYIGLVIGKGGESIKRIQQETGTKIQFDTSKSDAKGNKICQIQGQTDAVNRAADMVREIIDNAAHGRKAKDGEEIRMTVPANRTGAVIGKGGETIRAIKQQCGCDIELEKNSKGIFIIRGPPDRIPYAQQLINEKVHGTATSPTEDSSANSDATAAAWAAYYAQYYAQAQQYATTASSNGDSAAVESQASQSNQDYTAQWAEYYRAYGMHKEAEMIEQMAKANKQSASYENSDKNNEITNAAPVAYPGYNYANYGNNTSSEKQ</sequence>
<evidence type="ECO:0000313" key="7">
    <source>
        <dbReference type="Proteomes" id="UP000285301"/>
    </source>
</evidence>
<dbReference type="CDD" id="cd22397">
    <property type="entry name" value="KH-I_FUBP_rpt2"/>
    <property type="match status" value="1"/>
</dbReference>
<dbReference type="EMBL" id="NCKU01001262">
    <property type="protein sequence ID" value="RWS12606.1"/>
    <property type="molecule type" value="Genomic_DNA"/>
</dbReference>
<organism evidence="6 7">
    <name type="scientific">Dinothrombium tinctorium</name>
    <dbReference type="NCBI Taxonomy" id="1965070"/>
    <lineage>
        <taxon>Eukaryota</taxon>
        <taxon>Metazoa</taxon>
        <taxon>Ecdysozoa</taxon>
        <taxon>Arthropoda</taxon>
        <taxon>Chelicerata</taxon>
        <taxon>Arachnida</taxon>
        <taxon>Acari</taxon>
        <taxon>Acariformes</taxon>
        <taxon>Trombidiformes</taxon>
        <taxon>Prostigmata</taxon>
        <taxon>Anystina</taxon>
        <taxon>Parasitengona</taxon>
        <taxon>Trombidioidea</taxon>
        <taxon>Trombidiidae</taxon>
        <taxon>Dinothrombium</taxon>
    </lineage>
</organism>
<dbReference type="Pfam" id="PF09005">
    <property type="entry name" value="FUBP_C"/>
    <property type="match status" value="1"/>
</dbReference>
<evidence type="ECO:0000313" key="6">
    <source>
        <dbReference type="EMBL" id="RWS12606.1"/>
    </source>
</evidence>
<comment type="subcellular location">
    <subcellularLocation>
        <location evidence="1">Nucleus</location>
    </subcellularLocation>
</comment>
<feature type="domain" description="K Homology" evidence="5">
    <location>
        <begin position="177"/>
        <end position="248"/>
    </location>
</feature>
<comment type="caution">
    <text evidence="6">The sequence shown here is derived from an EMBL/GenBank/DDBJ whole genome shotgun (WGS) entry which is preliminary data.</text>
</comment>
<dbReference type="GO" id="GO:0006355">
    <property type="term" value="P:regulation of DNA-templated transcription"/>
    <property type="evidence" value="ECO:0007669"/>
    <property type="project" value="InterPro"/>
</dbReference>
<evidence type="ECO:0000256" key="1">
    <source>
        <dbReference type="ARBA" id="ARBA00004123"/>
    </source>
</evidence>
<protein>
    <submittedName>
        <fullName evidence="6">Far upstream element-binding protein 1-like protein</fullName>
    </submittedName>
</protein>
<dbReference type="InterPro" id="IPR036612">
    <property type="entry name" value="KH_dom_type_1_sf"/>
</dbReference>
<keyword evidence="2" id="KW-0677">Repeat</keyword>
<dbReference type="PROSITE" id="PS50084">
    <property type="entry name" value="KH_TYPE_1"/>
    <property type="match status" value="3"/>
</dbReference>
<dbReference type="AlphaFoldDB" id="A0A443RBH7"/>
<dbReference type="Gene3D" id="3.30.1370.10">
    <property type="entry name" value="K Homology domain, type 1"/>
    <property type="match status" value="3"/>
</dbReference>
<dbReference type="GO" id="GO:0003723">
    <property type="term" value="F:RNA binding"/>
    <property type="evidence" value="ECO:0007669"/>
    <property type="project" value="UniProtKB-UniRule"/>
</dbReference>
<dbReference type="SUPFAM" id="SSF54791">
    <property type="entry name" value="Eukaryotic type KH-domain (KH-domain type I)"/>
    <property type="match status" value="3"/>
</dbReference>
<keyword evidence="4" id="KW-0694">RNA-binding</keyword>
<dbReference type="GO" id="GO:0005634">
    <property type="term" value="C:nucleus"/>
    <property type="evidence" value="ECO:0007669"/>
    <property type="project" value="UniProtKB-SubCell"/>
</dbReference>
<dbReference type="InterPro" id="IPR004087">
    <property type="entry name" value="KH_dom"/>
</dbReference>
<dbReference type="OrthoDB" id="5204190at2759"/>
<dbReference type="Proteomes" id="UP000285301">
    <property type="component" value="Unassembled WGS sequence"/>
</dbReference>
<dbReference type="Pfam" id="PF00013">
    <property type="entry name" value="KH_1"/>
    <property type="match status" value="3"/>
</dbReference>
<dbReference type="PANTHER" id="PTHR10288">
    <property type="entry name" value="KH DOMAIN CONTAINING RNA BINDING PROTEIN"/>
    <property type="match status" value="1"/>
</dbReference>
<dbReference type="SMART" id="SM00322">
    <property type="entry name" value="KH"/>
    <property type="match status" value="3"/>
</dbReference>
<name>A0A443RBH7_9ACAR</name>
<dbReference type="STRING" id="1965070.A0A443RBH7"/>
<keyword evidence="3" id="KW-0539">Nucleus</keyword>
<reference evidence="6 7" key="1">
    <citation type="journal article" date="2018" name="Gigascience">
        <title>Genomes of trombidid mites reveal novel predicted allergens and laterally-transferred genes associated with secondary metabolism.</title>
        <authorList>
            <person name="Dong X."/>
            <person name="Chaisiri K."/>
            <person name="Xia D."/>
            <person name="Armstrong S.D."/>
            <person name="Fang Y."/>
            <person name="Donnelly M.J."/>
            <person name="Kadowaki T."/>
            <person name="McGarry J.W."/>
            <person name="Darby A.C."/>
            <person name="Makepeace B.L."/>
        </authorList>
    </citation>
    <scope>NUCLEOTIDE SEQUENCE [LARGE SCALE GENOMIC DNA]</scope>
    <source>
        <strain evidence="6">UoL-WK</strain>
    </source>
</reference>
<feature type="domain" description="K Homology" evidence="5">
    <location>
        <begin position="258"/>
        <end position="324"/>
    </location>
</feature>
<evidence type="ECO:0000259" key="5">
    <source>
        <dbReference type="SMART" id="SM00322"/>
    </source>
</evidence>
<gene>
    <name evidence="6" type="ORF">B4U79_11985</name>
</gene>